<feature type="transmembrane region" description="Helical" evidence="8">
    <location>
        <begin position="170"/>
        <end position="202"/>
    </location>
</feature>
<dbReference type="InterPro" id="IPR038731">
    <property type="entry name" value="RgtA/B/C-like"/>
</dbReference>
<dbReference type="PANTHER" id="PTHR33908:SF3">
    <property type="entry name" value="UNDECAPRENYL PHOSPHATE-ALPHA-4-AMINO-4-DEOXY-L-ARABINOSE ARABINOSYL TRANSFERASE"/>
    <property type="match status" value="1"/>
</dbReference>
<feature type="transmembrane region" description="Helical" evidence="8">
    <location>
        <begin position="214"/>
        <end position="235"/>
    </location>
</feature>
<evidence type="ECO:0000256" key="6">
    <source>
        <dbReference type="ARBA" id="ARBA00022989"/>
    </source>
</evidence>
<evidence type="ECO:0000256" key="4">
    <source>
        <dbReference type="ARBA" id="ARBA00022679"/>
    </source>
</evidence>
<keyword evidence="7 8" id="KW-0472">Membrane</keyword>
<dbReference type="Pfam" id="PF13231">
    <property type="entry name" value="PMT_2"/>
    <property type="match status" value="1"/>
</dbReference>
<feature type="transmembrane region" description="Helical" evidence="8">
    <location>
        <begin position="17"/>
        <end position="34"/>
    </location>
</feature>
<feature type="transmembrane region" description="Helical" evidence="8">
    <location>
        <begin position="95"/>
        <end position="112"/>
    </location>
</feature>
<feature type="transmembrane region" description="Helical" evidence="8">
    <location>
        <begin position="325"/>
        <end position="343"/>
    </location>
</feature>
<name>A0A5E4PIA9_9COXI</name>
<comment type="subcellular location">
    <subcellularLocation>
        <location evidence="1">Cell membrane</location>
        <topology evidence="1">Multi-pass membrane protein</topology>
    </subcellularLocation>
</comment>
<dbReference type="PANTHER" id="PTHR33908">
    <property type="entry name" value="MANNOSYLTRANSFERASE YKCB-RELATED"/>
    <property type="match status" value="1"/>
</dbReference>
<evidence type="ECO:0000256" key="3">
    <source>
        <dbReference type="ARBA" id="ARBA00022676"/>
    </source>
</evidence>
<dbReference type="GO" id="GO:0009103">
    <property type="term" value="P:lipopolysaccharide biosynthetic process"/>
    <property type="evidence" value="ECO:0007669"/>
    <property type="project" value="UniProtKB-ARBA"/>
</dbReference>
<evidence type="ECO:0000313" key="11">
    <source>
        <dbReference type="Proteomes" id="UP000324194"/>
    </source>
</evidence>
<evidence type="ECO:0000259" key="9">
    <source>
        <dbReference type="Pfam" id="PF13231"/>
    </source>
</evidence>
<keyword evidence="11" id="KW-1185">Reference proteome</keyword>
<keyword evidence="3" id="KW-0328">Glycosyltransferase</keyword>
<keyword evidence="4 10" id="KW-0808">Transferase</keyword>
<dbReference type="GO" id="GO:0016763">
    <property type="term" value="F:pentosyltransferase activity"/>
    <property type="evidence" value="ECO:0007669"/>
    <property type="project" value="TreeGrafter"/>
</dbReference>
<dbReference type="GO" id="GO:0010041">
    <property type="term" value="P:response to iron(III) ion"/>
    <property type="evidence" value="ECO:0007669"/>
    <property type="project" value="TreeGrafter"/>
</dbReference>
<accession>A0A5E4PIA9</accession>
<keyword evidence="5 8" id="KW-0812">Transmembrane</keyword>
<dbReference type="KEGG" id="asip:AQUSIP_16140"/>
<evidence type="ECO:0000313" key="10">
    <source>
        <dbReference type="EMBL" id="VVC76305.1"/>
    </source>
</evidence>
<dbReference type="GO" id="GO:0005886">
    <property type="term" value="C:plasma membrane"/>
    <property type="evidence" value="ECO:0007669"/>
    <property type="project" value="UniProtKB-SubCell"/>
</dbReference>
<reference evidence="10 11" key="1">
    <citation type="submission" date="2019-08" db="EMBL/GenBank/DDBJ databases">
        <authorList>
            <person name="Guy L."/>
        </authorList>
    </citation>
    <scope>NUCLEOTIDE SEQUENCE [LARGE SCALE GENOMIC DNA]</scope>
    <source>
        <strain evidence="10 11">SGT-108</strain>
    </source>
</reference>
<dbReference type="EMBL" id="LR699119">
    <property type="protein sequence ID" value="VVC76305.1"/>
    <property type="molecule type" value="Genomic_DNA"/>
</dbReference>
<feature type="domain" description="Glycosyltransferase RgtA/B/C/D-like" evidence="9">
    <location>
        <begin position="69"/>
        <end position="230"/>
    </location>
</feature>
<gene>
    <name evidence="10" type="primary">arnT_3</name>
    <name evidence="10" type="ORF">AQUSIP_16140</name>
</gene>
<keyword evidence="6 8" id="KW-1133">Transmembrane helix</keyword>
<feature type="transmembrane region" description="Helical" evidence="8">
    <location>
        <begin position="269"/>
        <end position="291"/>
    </location>
</feature>
<protein>
    <submittedName>
        <fullName evidence="10">Undecaprenyl phosphate-alpha-4-amino-4-deoxy-L-arabinose arabinosyl transferase</fullName>
    </submittedName>
</protein>
<feature type="transmembrane region" description="Helical" evidence="8">
    <location>
        <begin position="119"/>
        <end position="137"/>
    </location>
</feature>
<dbReference type="Proteomes" id="UP000324194">
    <property type="component" value="Chromosome 1"/>
</dbReference>
<keyword evidence="2" id="KW-1003">Cell membrane</keyword>
<evidence type="ECO:0000256" key="1">
    <source>
        <dbReference type="ARBA" id="ARBA00004651"/>
    </source>
</evidence>
<feature type="transmembrane region" description="Helical" evidence="8">
    <location>
        <begin position="303"/>
        <end position="319"/>
    </location>
</feature>
<evidence type="ECO:0000256" key="8">
    <source>
        <dbReference type="SAM" id="Phobius"/>
    </source>
</evidence>
<proteinExistence type="predicted"/>
<evidence type="ECO:0000256" key="5">
    <source>
        <dbReference type="ARBA" id="ARBA00022692"/>
    </source>
</evidence>
<dbReference type="RefSeq" id="WP_148339528.1">
    <property type="nucleotide sequence ID" value="NZ_LR699119.1"/>
</dbReference>
<dbReference type="InterPro" id="IPR050297">
    <property type="entry name" value="LipidA_mod_glycosyltrf_83"/>
</dbReference>
<dbReference type="OrthoDB" id="9775035at2"/>
<feature type="transmembrane region" description="Helical" evidence="8">
    <location>
        <begin position="355"/>
        <end position="380"/>
    </location>
</feature>
<dbReference type="AlphaFoldDB" id="A0A5E4PIA9"/>
<evidence type="ECO:0000256" key="2">
    <source>
        <dbReference type="ARBA" id="ARBA00022475"/>
    </source>
</evidence>
<evidence type="ECO:0000256" key="7">
    <source>
        <dbReference type="ARBA" id="ARBA00023136"/>
    </source>
</evidence>
<sequence>MKLAAIADSLWGNKARVSYLLLAAVILLFTCLGGREIWTQEHRWADIVSGMFYRNDFLHPYLGNSDYYDKPLLSYWLIALFAKLTSALTTWTLRLPSALAGLLTVASIYFLGKKIQDRHLGLLSGWLLLTTYYFVFWSRVSSADMLNLAGTVFAVAWYFNKREHARFWDYAVFFLVIALTSLCKGLVGAIVPLIAVLVDIILQKSWKQHLRLTLVWAVIPALLVYLSPFIASSYFGGDSFAQNGLYLVYRENILRYFQPFDHQGPIYTYFLYLPVYLLPWTIFFIPALLTLKSRWKNMTTDSRWVAWTLFVLFLFFTSSGSRRSYYVLPMVPFAVLFTADWILSGEPVLARKRLWSAGLIVIFFAALFAAVDVAPAWYYAKFGVNRFAVALQKEASRIKPWHVWNVVILDAESKMNFYLHLPPGAVKYHIKGTERINVPTSDQLLAMWPLLKNRDANTIYVSRKLYAPVLQHILAGYRTLEVAYPSLPFINKQDTDSPVAYIPAG</sequence>
<organism evidence="10 11">
    <name type="scientific">Aquicella siphonis</name>
    <dbReference type="NCBI Taxonomy" id="254247"/>
    <lineage>
        <taxon>Bacteria</taxon>
        <taxon>Pseudomonadati</taxon>
        <taxon>Pseudomonadota</taxon>
        <taxon>Gammaproteobacteria</taxon>
        <taxon>Legionellales</taxon>
        <taxon>Coxiellaceae</taxon>
        <taxon>Aquicella</taxon>
    </lineage>
</organism>